<evidence type="ECO:0000259" key="6">
    <source>
        <dbReference type="Pfam" id="PF08281"/>
    </source>
</evidence>
<dbReference type="PANTHER" id="PTHR43133:SF63">
    <property type="entry name" value="RNA POLYMERASE SIGMA FACTOR FECI-RELATED"/>
    <property type="match status" value="1"/>
</dbReference>
<keyword evidence="4" id="KW-0804">Transcription</keyword>
<evidence type="ECO:0000256" key="4">
    <source>
        <dbReference type="ARBA" id="ARBA00023163"/>
    </source>
</evidence>
<name>A0A272EXU3_9RHOO</name>
<dbReference type="SUPFAM" id="SSF88946">
    <property type="entry name" value="Sigma2 domain of RNA polymerase sigma factors"/>
    <property type="match status" value="1"/>
</dbReference>
<dbReference type="InterPro" id="IPR036388">
    <property type="entry name" value="WH-like_DNA-bd_sf"/>
</dbReference>
<feature type="domain" description="RNA polymerase sigma-70 region 2" evidence="5">
    <location>
        <begin position="19"/>
        <end position="83"/>
    </location>
</feature>
<gene>
    <name evidence="7" type="ORF">BGI27_02105</name>
    <name evidence="8" type="ORF">CGU29_02060</name>
</gene>
<comment type="caution">
    <text evidence="8">The sequence shown here is derived from an EMBL/GenBank/DDBJ whole genome shotgun (WGS) entry which is preliminary data.</text>
</comment>
<dbReference type="GO" id="GO:0006352">
    <property type="term" value="P:DNA-templated transcription initiation"/>
    <property type="evidence" value="ECO:0007669"/>
    <property type="project" value="InterPro"/>
</dbReference>
<dbReference type="InterPro" id="IPR039425">
    <property type="entry name" value="RNA_pol_sigma-70-like"/>
</dbReference>
<evidence type="ECO:0000256" key="3">
    <source>
        <dbReference type="ARBA" id="ARBA00023082"/>
    </source>
</evidence>
<dbReference type="SUPFAM" id="SSF88659">
    <property type="entry name" value="Sigma3 and sigma4 domains of RNA polymerase sigma factors"/>
    <property type="match status" value="1"/>
</dbReference>
<dbReference type="InterPro" id="IPR013324">
    <property type="entry name" value="RNA_pol_sigma_r3/r4-like"/>
</dbReference>
<evidence type="ECO:0000313" key="8">
    <source>
        <dbReference type="EMBL" id="PAS94921.1"/>
    </source>
</evidence>
<dbReference type="FunFam" id="1.10.10.10:FF:000427">
    <property type="entry name" value="RNA polymerase sigma factor"/>
    <property type="match status" value="1"/>
</dbReference>
<protein>
    <submittedName>
        <fullName evidence="8">RNA polymerase subunit sigma</fullName>
    </submittedName>
</protein>
<keyword evidence="10" id="KW-1185">Reference proteome</keyword>
<dbReference type="Pfam" id="PF04542">
    <property type="entry name" value="Sigma70_r2"/>
    <property type="match status" value="1"/>
</dbReference>
<evidence type="ECO:0000313" key="10">
    <source>
        <dbReference type="Proteomes" id="UP000623509"/>
    </source>
</evidence>
<dbReference type="RefSeq" id="WP_095523266.1">
    <property type="nucleotide sequence ID" value="NZ_MDUX01000004.1"/>
</dbReference>
<dbReference type="PANTHER" id="PTHR43133">
    <property type="entry name" value="RNA POLYMERASE ECF-TYPE SIGMA FACTO"/>
    <property type="match status" value="1"/>
</dbReference>
<dbReference type="EMBL" id="NMRN01000003">
    <property type="protein sequence ID" value="PAS94921.1"/>
    <property type="molecule type" value="Genomic_DNA"/>
</dbReference>
<dbReference type="CDD" id="cd06171">
    <property type="entry name" value="Sigma70_r4"/>
    <property type="match status" value="1"/>
</dbReference>
<dbReference type="EMBL" id="MDUX01000004">
    <property type="protein sequence ID" value="KAF7600510.1"/>
    <property type="molecule type" value="Genomic_DNA"/>
</dbReference>
<dbReference type="GO" id="GO:0003677">
    <property type="term" value="F:DNA binding"/>
    <property type="evidence" value="ECO:0007669"/>
    <property type="project" value="InterPro"/>
</dbReference>
<dbReference type="Proteomes" id="UP000623509">
    <property type="component" value="Unassembled WGS sequence"/>
</dbReference>
<dbReference type="NCBIfam" id="TIGR02937">
    <property type="entry name" value="sigma70-ECF"/>
    <property type="match status" value="1"/>
</dbReference>
<dbReference type="OrthoDB" id="9180690at2"/>
<dbReference type="InterPro" id="IPR013249">
    <property type="entry name" value="RNA_pol_sigma70_r4_t2"/>
</dbReference>
<evidence type="ECO:0000256" key="2">
    <source>
        <dbReference type="ARBA" id="ARBA00023015"/>
    </source>
</evidence>
<keyword evidence="2" id="KW-0805">Transcription regulation</keyword>
<dbReference type="InterPro" id="IPR014284">
    <property type="entry name" value="RNA_pol_sigma-70_dom"/>
</dbReference>
<evidence type="ECO:0000256" key="1">
    <source>
        <dbReference type="ARBA" id="ARBA00010641"/>
    </source>
</evidence>
<evidence type="ECO:0000313" key="9">
    <source>
        <dbReference type="Proteomes" id="UP000216107"/>
    </source>
</evidence>
<sequence>MSSNPRPEHKRHEALSLIFRSDYRWLAERLRFRLGCGFQAEDVASEAFAQLAALPDLDHVREPRAMLTTIAQRVMYETWRRRDLERAYLNVLAQMPEAVHPSPEDRAQLVESLLAIDQALDGLSAKARSAFLYSQLDGLTYAEIGEQLGVSASMVRQYMAKALACCYAAAEA</sequence>
<proteinExistence type="inferred from homology"/>
<dbReference type="Gene3D" id="1.10.1740.10">
    <property type="match status" value="1"/>
</dbReference>
<evidence type="ECO:0000313" key="7">
    <source>
        <dbReference type="EMBL" id="KAF7600510.1"/>
    </source>
</evidence>
<dbReference type="InterPro" id="IPR007627">
    <property type="entry name" value="RNA_pol_sigma70_r2"/>
</dbReference>
<dbReference type="GO" id="GO:0016987">
    <property type="term" value="F:sigma factor activity"/>
    <property type="evidence" value="ECO:0007669"/>
    <property type="project" value="UniProtKB-KW"/>
</dbReference>
<dbReference type="NCBIfam" id="NF008889">
    <property type="entry name" value="PRK11924.1-1"/>
    <property type="match status" value="1"/>
</dbReference>
<evidence type="ECO:0000259" key="5">
    <source>
        <dbReference type="Pfam" id="PF04542"/>
    </source>
</evidence>
<comment type="similarity">
    <text evidence="1">Belongs to the sigma-70 factor family. ECF subfamily.</text>
</comment>
<reference evidence="8 9" key="2">
    <citation type="submission" date="2017-07" db="EMBL/GenBank/DDBJ databases">
        <title>Candidatus Dactylopiibacterium carminicum, a nitrogen-fixing symbiont of the cochineal insect Dactylopius coccus and Dactylopius opuntiae (Hemiptera: Coccoidea: Dactylopiidae).</title>
        <authorList>
            <person name="Vera A."/>
        </authorList>
    </citation>
    <scope>NUCLEOTIDE SEQUENCE [LARGE SCALE GENOMIC DNA]</scope>
    <source>
        <strain evidence="8 9">NFDCM</strain>
    </source>
</reference>
<dbReference type="Gene3D" id="1.10.10.10">
    <property type="entry name" value="Winged helix-like DNA-binding domain superfamily/Winged helix DNA-binding domain"/>
    <property type="match status" value="1"/>
</dbReference>
<dbReference type="Pfam" id="PF08281">
    <property type="entry name" value="Sigma70_r4_2"/>
    <property type="match status" value="1"/>
</dbReference>
<dbReference type="Proteomes" id="UP000216107">
    <property type="component" value="Unassembled WGS sequence"/>
</dbReference>
<feature type="domain" description="RNA polymerase sigma factor 70 region 4 type 2" evidence="6">
    <location>
        <begin position="114"/>
        <end position="166"/>
    </location>
</feature>
<dbReference type="AlphaFoldDB" id="A0A272EXU3"/>
<dbReference type="InterPro" id="IPR013325">
    <property type="entry name" value="RNA_pol_sigma_r2"/>
</dbReference>
<keyword evidence="3" id="KW-0731">Sigma factor</keyword>
<organism evidence="8 9">
    <name type="scientific">Candidatus Dactylopiibacterium carminicum</name>
    <dbReference type="NCBI Taxonomy" id="857335"/>
    <lineage>
        <taxon>Bacteria</taxon>
        <taxon>Pseudomonadati</taxon>
        <taxon>Pseudomonadota</taxon>
        <taxon>Betaproteobacteria</taxon>
        <taxon>Rhodocyclales</taxon>
        <taxon>Rhodocyclaceae</taxon>
        <taxon>Candidatus Dactylopiibacterium</taxon>
    </lineage>
</organism>
<accession>A0A272EXU3</accession>
<reference evidence="7 10" key="1">
    <citation type="submission" date="2016-08" db="EMBL/GenBank/DDBJ databases">
        <title>Candidatus Dactylopiibacterium carminicum genome sequence.</title>
        <authorList>
            <person name="Ramirez-Puebla S.T."/>
            <person name="Ormeno-Orrillo E."/>
            <person name="Vera-Ponce De Leon A."/>
            <person name="Luis L."/>
            <person name="Sanchez-Flores A."/>
            <person name="Monica R."/>
            <person name="Martinez-Romero E."/>
        </authorList>
    </citation>
    <scope>NUCLEOTIDE SEQUENCE [LARGE SCALE GENOMIC DNA]</scope>
    <source>
        <strain evidence="7">END1</strain>
    </source>
</reference>